<dbReference type="PROSITE" id="PS50157">
    <property type="entry name" value="ZINC_FINGER_C2H2_2"/>
    <property type="match status" value="6"/>
</dbReference>
<sequence>MEQSCSKAPPPPPPSLARFFHPRIPFPRVLQPKGTFTPMEIPNSYLQYCVTSSTQPTILRRGNGAGTSSDARSRPDTVYRRNDPANRPYVMKKRPQAQVYHCVQCNKNIKYPSKITEHIRKHTGEKAHVCRVCDRSFSQAHTLKAHMLQHSNETPYKCSYCPVEFADLVDKDEHEESHLHPEALSALSNPRILQLELRRQEAPPILEVEDVEEEEDVDADEEGTQMCQIYECPEMCGFQSFDEPEVVAHIQIAHQIAHHHPYETVCWTEEQGGGVETDRPDQKMAELVHEEYTEYFPERFVPQIASESIIHESTSSSATVACTSNWTRGSRMVYSNQEEERMSNAKVVKEEEVEEEHMAYDQLIMQHHLHTDVLDDVAVEGVEEEDGNDVVVEEEDVEEDEPEHVRVIVNPNPPKRGTKSLRDHHEASQAMKEVIMEASTLVMAAPRPQKPIDLYSQNSLDAAAKKRKRAKKSMNVDWIIDAVAKGVDVSEASPHIRKKPTLHKCEYCGRVDKYPSKIRAHMRTHTGEKPFKCEICGMEFSQKTPLRLHLRRHLDQKPYECDVDGCRERFVSGAILKLHIEKKHLMKKKFVCHRGCGRVFSSSYNMRHHEKKCLVPMETYHQQHAIGDESMNGEYIDEDDEEELLEEDGGGGVYMDHLMDPSIVEQIPIAEQHFVEEPVFLHQ</sequence>
<dbReference type="FunFam" id="3.30.160.60:FF:004287">
    <property type="match status" value="1"/>
</dbReference>
<dbReference type="GO" id="GO:0005634">
    <property type="term" value="C:nucleus"/>
    <property type="evidence" value="ECO:0007669"/>
    <property type="project" value="UniProtKB-SubCell"/>
</dbReference>
<dbReference type="Gene3D" id="3.30.160.60">
    <property type="entry name" value="Classic Zinc Finger"/>
    <property type="match status" value="5"/>
</dbReference>
<feature type="domain" description="C2H2-type" evidence="9">
    <location>
        <begin position="100"/>
        <end position="127"/>
    </location>
</feature>
<feature type="compositionally biased region" description="Basic and acidic residues" evidence="8">
    <location>
        <begin position="71"/>
        <end position="84"/>
    </location>
</feature>
<dbReference type="Pfam" id="PF00096">
    <property type="entry name" value="zf-C2H2"/>
    <property type="match status" value="3"/>
</dbReference>
<keyword evidence="5" id="KW-0862">Zinc</keyword>
<reference evidence="10 11" key="1">
    <citation type="submission" date="2022-04" db="EMBL/GenBank/DDBJ databases">
        <title>Chromosome-level reference genomes for two strains of Caenorhabditis briggsae: an improved platform for comparative genomics.</title>
        <authorList>
            <person name="Stevens L."/>
            <person name="Andersen E."/>
        </authorList>
    </citation>
    <scope>NUCLEOTIDE SEQUENCE [LARGE SCALE GENOMIC DNA]</scope>
    <source>
        <strain evidence="10">VX34</strain>
        <tissue evidence="10">Whole-organism</tissue>
    </source>
</reference>
<evidence type="ECO:0000313" key="10">
    <source>
        <dbReference type="EMBL" id="UMM10571.1"/>
    </source>
</evidence>
<comment type="subcellular location">
    <subcellularLocation>
        <location evidence="1">Nucleus</location>
    </subcellularLocation>
</comment>
<evidence type="ECO:0000259" key="9">
    <source>
        <dbReference type="PROSITE" id="PS50157"/>
    </source>
</evidence>
<dbReference type="SUPFAM" id="SSF57667">
    <property type="entry name" value="beta-beta-alpha zinc fingers"/>
    <property type="match status" value="3"/>
</dbReference>
<evidence type="ECO:0000256" key="7">
    <source>
        <dbReference type="PROSITE-ProRule" id="PRU00042"/>
    </source>
</evidence>
<dbReference type="SMART" id="SM00355">
    <property type="entry name" value="ZnF_C2H2"/>
    <property type="match status" value="8"/>
</dbReference>
<dbReference type="AlphaFoldDB" id="A0AAE9DXX3"/>
<evidence type="ECO:0000256" key="2">
    <source>
        <dbReference type="ARBA" id="ARBA00022723"/>
    </source>
</evidence>
<feature type="region of interest" description="Disordered" evidence="8">
    <location>
        <begin position="58"/>
        <end position="84"/>
    </location>
</feature>
<keyword evidence="11" id="KW-1185">Reference proteome</keyword>
<evidence type="ECO:0000256" key="8">
    <source>
        <dbReference type="SAM" id="MobiDB-lite"/>
    </source>
</evidence>
<dbReference type="Proteomes" id="UP000829354">
    <property type="component" value="Chromosome I"/>
</dbReference>
<dbReference type="PANTHER" id="PTHR24406">
    <property type="entry name" value="TRANSCRIPTIONAL REPRESSOR CTCFL-RELATED"/>
    <property type="match status" value="1"/>
</dbReference>
<evidence type="ECO:0000256" key="1">
    <source>
        <dbReference type="ARBA" id="ARBA00004123"/>
    </source>
</evidence>
<evidence type="ECO:0000256" key="3">
    <source>
        <dbReference type="ARBA" id="ARBA00022737"/>
    </source>
</evidence>
<evidence type="ECO:0000313" key="11">
    <source>
        <dbReference type="Proteomes" id="UP000829354"/>
    </source>
</evidence>
<keyword evidence="6" id="KW-0539">Nucleus</keyword>
<dbReference type="InterPro" id="IPR013087">
    <property type="entry name" value="Znf_C2H2_type"/>
</dbReference>
<feature type="domain" description="C2H2-type" evidence="9">
    <location>
        <begin position="503"/>
        <end position="530"/>
    </location>
</feature>
<gene>
    <name evidence="10" type="ORF">L5515_000278</name>
</gene>
<evidence type="ECO:0000256" key="5">
    <source>
        <dbReference type="ARBA" id="ARBA00022833"/>
    </source>
</evidence>
<dbReference type="InterPro" id="IPR050888">
    <property type="entry name" value="ZnF_C2H2-type_TF"/>
</dbReference>
<feature type="domain" description="C2H2-type" evidence="9">
    <location>
        <begin position="590"/>
        <end position="611"/>
    </location>
</feature>
<keyword evidence="3" id="KW-0677">Repeat</keyword>
<organism evidence="10 11">
    <name type="scientific">Caenorhabditis briggsae</name>
    <dbReference type="NCBI Taxonomy" id="6238"/>
    <lineage>
        <taxon>Eukaryota</taxon>
        <taxon>Metazoa</taxon>
        <taxon>Ecdysozoa</taxon>
        <taxon>Nematoda</taxon>
        <taxon>Chromadorea</taxon>
        <taxon>Rhabditida</taxon>
        <taxon>Rhabditina</taxon>
        <taxon>Rhabditomorpha</taxon>
        <taxon>Rhabditoidea</taxon>
        <taxon>Rhabditidae</taxon>
        <taxon>Peloderinae</taxon>
        <taxon>Caenorhabditis</taxon>
    </lineage>
</organism>
<keyword evidence="2" id="KW-0479">Metal-binding</keyword>
<dbReference type="EMBL" id="CP092620">
    <property type="protein sequence ID" value="UMM10571.1"/>
    <property type="molecule type" value="Genomic_DNA"/>
</dbReference>
<protein>
    <recommendedName>
        <fullName evidence="9">C2H2-type domain-containing protein</fullName>
    </recommendedName>
</protein>
<feature type="domain" description="C2H2-type" evidence="9">
    <location>
        <begin position="559"/>
        <end position="589"/>
    </location>
</feature>
<evidence type="ECO:0000256" key="4">
    <source>
        <dbReference type="ARBA" id="ARBA00022771"/>
    </source>
</evidence>
<name>A0AAE9DXX3_CAEBR</name>
<dbReference type="GO" id="GO:0008270">
    <property type="term" value="F:zinc ion binding"/>
    <property type="evidence" value="ECO:0007669"/>
    <property type="project" value="UniProtKB-KW"/>
</dbReference>
<accession>A0AAE9DXX3</accession>
<feature type="domain" description="C2H2-type" evidence="9">
    <location>
        <begin position="128"/>
        <end position="155"/>
    </location>
</feature>
<evidence type="ECO:0000256" key="6">
    <source>
        <dbReference type="ARBA" id="ARBA00023242"/>
    </source>
</evidence>
<dbReference type="FunFam" id="3.30.160.60:FF:002869">
    <property type="entry name" value="Comb gap splice variant cg14"/>
    <property type="match status" value="1"/>
</dbReference>
<dbReference type="InterPro" id="IPR036236">
    <property type="entry name" value="Znf_C2H2_sf"/>
</dbReference>
<proteinExistence type="predicted"/>
<feature type="domain" description="C2H2-type" evidence="9">
    <location>
        <begin position="531"/>
        <end position="558"/>
    </location>
</feature>
<dbReference type="FunFam" id="3.30.160.60:FF:003786">
    <property type="entry name" value="Transcription factor IIIA"/>
    <property type="match status" value="1"/>
</dbReference>
<dbReference type="PROSITE" id="PS00028">
    <property type="entry name" value="ZINC_FINGER_C2H2_1"/>
    <property type="match status" value="5"/>
</dbReference>
<dbReference type="FunFam" id="3.30.160.60:FF:000624">
    <property type="entry name" value="zinc finger protein 697"/>
    <property type="match status" value="1"/>
</dbReference>
<keyword evidence="4 7" id="KW-0863">Zinc-finger</keyword>